<comment type="caution">
    <text evidence="2">The sequence shown here is derived from an EMBL/GenBank/DDBJ whole genome shotgun (WGS) entry which is preliminary data.</text>
</comment>
<feature type="chain" id="PRO_5018724728" evidence="1">
    <location>
        <begin position="22"/>
        <end position="632"/>
    </location>
</feature>
<dbReference type="PROSITE" id="PS51257">
    <property type="entry name" value="PROKAR_LIPOPROTEIN"/>
    <property type="match status" value="1"/>
</dbReference>
<sequence>MIMKKILTSALLLGLLTGCGSDDTTETPVIPEPEKPKYLTLDIKPEAKFEGTFNVYLGRFPDPLKDWLQSEDARDLTNDGHIDERDAHKDGVFNPKATPIVIDAAKMHQVLSTNPDGLGAGSARGDIFVDGHYSVFDALRYLAITRNDLKLESVISPQNSGRDTYEFTLSWDSNRDGVFDEQDNDLKDNLVNYDNYMGRDWHFRFTFDGGDLTTLNGTLDGLGPQGEVTYGRMDQFWIQPGMNIRFQPFSPEMTERRHWVQDREMARLSENGGKVILPLLRLVPSMTQAPTDLINLEVTPHNMRPDIFQNGVITKMDIFLSAADAGTDIAFNYWPSLSTGAEVGHFALFRALKVASEVGRGWTTAYGDMAVQGDFNAHSTCDFSSPAGGGQDIAVNPEHCRLDWNSNFGGNALHIMPDVGVMNQPLGFAMAAIKSHYELFGMTEYSGKEVTERDFSPQEDGSDVMTLQVFPLPEDSQGPILETSHFGWGIADCTECHNESKDPNGHGGYSWPINSSDGFDETQPYYCATCHGNNGAPKGHGETARCFWCHGGESKPVHHGEASTQKLYQGDDIKSNDFIYNDPNELNALPRDKDGNYKAYEKVWSSVNSDWDMSRVFPDPYSCMTCHKNSAD</sequence>
<keyword evidence="3" id="KW-1185">Reference proteome</keyword>
<dbReference type="Proteomes" id="UP000267448">
    <property type="component" value="Unassembled WGS sequence"/>
</dbReference>
<reference evidence="2 3" key="1">
    <citation type="submission" date="2018-12" db="EMBL/GenBank/DDBJ databases">
        <authorList>
            <person name="Yu L."/>
        </authorList>
    </citation>
    <scope>NUCLEOTIDE SEQUENCE [LARGE SCALE GENOMIC DNA]</scope>
    <source>
        <strain evidence="2 3">HAW-EB2</strain>
    </source>
</reference>
<evidence type="ECO:0000313" key="3">
    <source>
        <dbReference type="Proteomes" id="UP000267448"/>
    </source>
</evidence>
<gene>
    <name evidence="2" type="ORF">EKG38_10800</name>
</gene>
<organism evidence="2 3">
    <name type="scientific">Shewanella canadensis</name>
    <dbReference type="NCBI Taxonomy" id="271096"/>
    <lineage>
        <taxon>Bacteria</taxon>
        <taxon>Pseudomonadati</taxon>
        <taxon>Pseudomonadota</taxon>
        <taxon>Gammaproteobacteria</taxon>
        <taxon>Alteromonadales</taxon>
        <taxon>Shewanellaceae</taxon>
        <taxon>Shewanella</taxon>
    </lineage>
</organism>
<keyword evidence="1" id="KW-0732">Signal</keyword>
<dbReference type="OrthoDB" id="6245000at2"/>
<evidence type="ECO:0000313" key="2">
    <source>
        <dbReference type="EMBL" id="RTR38660.1"/>
    </source>
</evidence>
<accession>A0A3S0KVL1</accession>
<dbReference type="EMBL" id="RXNU01000005">
    <property type="protein sequence ID" value="RTR38660.1"/>
    <property type="molecule type" value="Genomic_DNA"/>
</dbReference>
<name>A0A3S0KVL1_9GAMM</name>
<feature type="signal peptide" evidence="1">
    <location>
        <begin position="1"/>
        <end position="21"/>
    </location>
</feature>
<evidence type="ECO:0000256" key="1">
    <source>
        <dbReference type="SAM" id="SignalP"/>
    </source>
</evidence>
<dbReference type="InterPro" id="IPR036280">
    <property type="entry name" value="Multihaem_cyt_sf"/>
</dbReference>
<dbReference type="SUPFAM" id="SSF48695">
    <property type="entry name" value="Multiheme cytochromes"/>
    <property type="match status" value="1"/>
</dbReference>
<dbReference type="AlphaFoldDB" id="A0A3S0KVL1"/>
<proteinExistence type="predicted"/>
<protein>
    <submittedName>
        <fullName evidence="2">Uncharacterized protein</fullName>
    </submittedName>
</protein>